<dbReference type="InterPro" id="IPR009057">
    <property type="entry name" value="Homeodomain-like_sf"/>
</dbReference>
<dbReference type="GO" id="GO:0000976">
    <property type="term" value="F:transcription cis-regulatory region binding"/>
    <property type="evidence" value="ECO:0007669"/>
    <property type="project" value="TreeGrafter"/>
</dbReference>
<evidence type="ECO:0000256" key="3">
    <source>
        <dbReference type="ARBA" id="ARBA00023163"/>
    </source>
</evidence>
<dbReference type="Pfam" id="PF00440">
    <property type="entry name" value="TetR_N"/>
    <property type="match status" value="1"/>
</dbReference>
<dbReference type="AlphaFoldDB" id="A0A7K1LKM5"/>
<keyword evidence="2 4" id="KW-0238">DNA-binding</keyword>
<dbReference type="PANTHER" id="PTHR30055:SF151">
    <property type="entry name" value="TRANSCRIPTIONAL REGULATORY PROTEIN"/>
    <property type="match status" value="1"/>
</dbReference>
<keyword evidence="3" id="KW-0804">Transcription</keyword>
<dbReference type="InterPro" id="IPR001647">
    <property type="entry name" value="HTH_TetR"/>
</dbReference>
<accession>A0A7K1LKM5</accession>
<dbReference type="Gene3D" id="1.10.357.10">
    <property type="entry name" value="Tetracycline Repressor, domain 2"/>
    <property type="match status" value="1"/>
</dbReference>
<evidence type="ECO:0000259" key="5">
    <source>
        <dbReference type="PROSITE" id="PS50977"/>
    </source>
</evidence>
<dbReference type="GO" id="GO:0003700">
    <property type="term" value="F:DNA-binding transcription factor activity"/>
    <property type="evidence" value="ECO:0007669"/>
    <property type="project" value="TreeGrafter"/>
</dbReference>
<organism evidence="6 7">
    <name type="scientific">Rothia koreensis</name>
    <dbReference type="NCBI Taxonomy" id="592378"/>
    <lineage>
        <taxon>Bacteria</taxon>
        <taxon>Bacillati</taxon>
        <taxon>Actinomycetota</taxon>
        <taxon>Actinomycetes</taxon>
        <taxon>Micrococcales</taxon>
        <taxon>Micrococcaceae</taxon>
        <taxon>Rothia</taxon>
    </lineage>
</organism>
<reference evidence="6 7" key="1">
    <citation type="submission" date="2019-12" db="EMBL/GenBank/DDBJ databases">
        <authorList>
            <person name="Li J."/>
            <person name="Shi Y."/>
            <person name="Xu G."/>
            <person name="Xiao D."/>
            <person name="Ran X."/>
        </authorList>
    </citation>
    <scope>NUCLEOTIDE SEQUENCE [LARGE SCALE GENOMIC DNA]</scope>
    <source>
        <strain evidence="6 7">JCM 15915</strain>
    </source>
</reference>
<feature type="DNA-binding region" description="H-T-H motif" evidence="4">
    <location>
        <begin position="72"/>
        <end position="91"/>
    </location>
</feature>
<dbReference type="EMBL" id="WOGT01000008">
    <property type="protein sequence ID" value="MUN55754.1"/>
    <property type="molecule type" value="Genomic_DNA"/>
</dbReference>
<dbReference type="Proteomes" id="UP000462152">
    <property type="component" value="Unassembled WGS sequence"/>
</dbReference>
<dbReference type="InterPro" id="IPR036271">
    <property type="entry name" value="Tet_transcr_reg_TetR-rel_C_sf"/>
</dbReference>
<dbReference type="Pfam" id="PF02909">
    <property type="entry name" value="TetR_C_1"/>
    <property type="match status" value="1"/>
</dbReference>
<name>A0A7K1LKM5_9MICC</name>
<protein>
    <submittedName>
        <fullName evidence="6">TetR family transcriptional regulator</fullName>
    </submittedName>
</protein>
<dbReference type="InterPro" id="IPR050109">
    <property type="entry name" value="HTH-type_TetR-like_transc_reg"/>
</dbReference>
<evidence type="ECO:0000256" key="1">
    <source>
        <dbReference type="ARBA" id="ARBA00023015"/>
    </source>
</evidence>
<feature type="domain" description="HTH tetR-type" evidence="5">
    <location>
        <begin position="50"/>
        <end position="109"/>
    </location>
</feature>
<dbReference type="PRINTS" id="PR00455">
    <property type="entry name" value="HTHTETR"/>
</dbReference>
<dbReference type="PANTHER" id="PTHR30055">
    <property type="entry name" value="HTH-TYPE TRANSCRIPTIONAL REGULATOR RUTR"/>
    <property type="match status" value="1"/>
</dbReference>
<sequence length="271" mass="29564">MRFVYGIDVRRFCEACRMPLCAGLPGDVAGKVVRVTENATRKRGRPAQTILSSTTIVQAARELLESHGENFTMTMLAKRLGVAVSSLYNHVQSRDEVFARISDDVVRGIDVQDLARLTGTEDATEGDVESTPAEWRSATEVWARSYFRAFAAQPYVVATLALTPVAEAPQTLAMYEAVAEAFLRAGWPEGEVLRVIETLESFLLGTALDAAAPADIFDPGQLSTDYAVMARLHHDREEVSGPAAAERALDLGLPSMLDGLEQRLREHLGVS</sequence>
<keyword evidence="1" id="KW-0805">Transcription regulation</keyword>
<proteinExistence type="predicted"/>
<gene>
    <name evidence="6" type="ORF">GMA10_11120</name>
</gene>
<evidence type="ECO:0000256" key="2">
    <source>
        <dbReference type="ARBA" id="ARBA00023125"/>
    </source>
</evidence>
<dbReference type="InterPro" id="IPR004111">
    <property type="entry name" value="Repressor_TetR_C"/>
</dbReference>
<comment type="caution">
    <text evidence="6">The sequence shown here is derived from an EMBL/GenBank/DDBJ whole genome shotgun (WGS) entry which is preliminary data.</text>
</comment>
<dbReference type="SUPFAM" id="SSF46689">
    <property type="entry name" value="Homeodomain-like"/>
    <property type="match status" value="1"/>
</dbReference>
<evidence type="ECO:0000256" key="4">
    <source>
        <dbReference type="PROSITE-ProRule" id="PRU00335"/>
    </source>
</evidence>
<dbReference type="GO" id="GO:0045892">
    <property type="term" value="P:negative regulation of DNA-templated transcription"/>
    <property type="evidence" value="ECO:0007669"/>
    <property type="project" value="InterPro"/>
</dbReference>
<dbReference type="PROSITE" id="PS50977">
    <property type="entry name" value="HTH_TETR_2"/>
    <property type="match status" value="1"/>
</dbReference>
<dbReference type="SUPFAM" id="SSF48498">
    <property type="entry name" value="Tetracyclin repressor-like, C-terminal domain"/>
    <property type="match status" value="1"/>
</dbReference>
<evidence type="ECO:0000313" key="6">
    <source>
        <dbReference type="EMBL" id="MUN55754.1"/>
    </source>
</evidence>
<evidence type="ECO:0000313" key="7">
    <source>
        <dbReference type="Proteomes" id="UP000462152"/>
    </source>
</evidence>
<keyword evidence="7" id="KW-1185">Reference proteome</keyword>